<comment type="cofactor">
    <cofactor evidence="1">
        <name>Mo-bis(molybdopterin guanine dinucleotide)</name>
        <dbReference type="ChEBI" id="CHEBI:60539"/>
    </cofactor>
</comment>
<reference evidence="11 12" key="1">
    <citation type="submission" date="2021-04" db="EMBL/GenBank/DDBJ databases">
        <authorList>
            <person name="Vanwijnsberghe S."/>
        </authorList>
    </citation>
    <scope>NUCLEOTIDE SEQUENCE [LARGE SCALE GENOMIC DNA]</scope>
    <source>
        <strain evidence="11 12">LMG 32171</strain>
    </source>
</reference>
<evidence type="ECO:0000256" key="1">
    <source>
        <dbReference type="ARBA" id="ARBA00001942"/>
    </source>
</evidence>
<keyword evidence="6" id="KW-0479">Metal-binding</keyword>
<dbReference type="InterPro" id="IPR006656">
    <property type="entry name" value="Mopterin_OxRdtase"/>
</dbReference>
<feature type="domain" description="Molybdopterin oxidoreductase" evidence="10">
    <location>
        <begin position="231"/>
        <end position="599"/>
    </location>
</feature>
<dbReference type="CDD" id="cd02767">
    <property type="entry name" value="MopB_ydeP"/>
    <property type="match status" value="1"/>
</dbReference>
<dbReference type="Proteomes" id="UP000789752">
    <property type="component" value="Unassembled WGS sequence"/>
</dbReference>
<evidence type="ECO:0000256" key="9">
    <source>
        <dbReference type="ARBA" id="ARBA00023014"/>
    </source>
</evidence>
<keyword evidence="5" id="KW-0500">Molybdenum</keyword>
<keyword evidence="4" id="KW-0004">4Fe-4S</keyword>
<accession>A0ABM8U939</accession>
<protein>
    <submittedName>
        <fullName evidence="11">Protein YdeP</fullName>
    </submittedName>
</protein>
<dbReference type="Gene3D" id="3.40.228.10">
    <property type="entry name" value="Dimethylsulfoxide Reductase, domain 2"/>
    <property type="match status" value="1"/>
</dbReference>
<dbReference type="Pfam" id="PF00384">
    <property type="entry name" value="Molybdopterin"/>
    <property type="match status" value="1"/>
</dbReference>
<keyword evidence="9" id="KW-0411">Iron-sulfur</keyword>
<evidence type="ECO:0000256" key="4">
    <source>
        <dbReference type="ARBA" id="ARBA00022485"/>
    </source>
</evidence>
<dbReference type="InterPro" id="IPR009010">
    <property type="entry name" value="Asp_de-COase-like_dom_sf"/>
</dbReference>
<dbReference type="PANTHER" id="PTHR43105">
    <property type="entry name" value="RESPIRATORY NITRATE REDUCTASE"/>
    <property type="match status" value="1"/>
</dbReference>
<evidence type="ECO:0000256" key="3">
    <source>
        <dbReference type="ARBA" id="ARBA00010312"/>
    </source>
</evidence>
<evidence type="ECO:0000256" key="5">
    <source>
        <dbReference type="ARBA" id="ARBA00022505"/>
    </source>
</evidence>
<dbReference type="Gene3D" id="3.40.50.740">
    <property type="match status" value="1"/>
</dbReference>
<comment type="similarity">
    <text evidence="3">Belongs to the prokaryotic molybdopterin-containing oxidoreductase family.</text>
</comment>
<dbReference type="InterPro" id="IPR010046">
    <property type="entry name" value="Mopterin_OxRdtse_a_bac"/>
</dbReference>
<keyword evidence="12" id="KW-1185">Reference proteome</keyword>
<dbReference type="EMBL" id="CAJQYY010000031">
    <property type="protein sequence ID" value="CAG4918276.1"/>
    <property type="molecule type" value="Genomic_DNA"/>
</dbReference>
<dbReference type="InterPro" id="IPR037951">
    <property type="entry name" value="MopB_CT_YdeP"/>
</dbReference>
<dbReference type="PANTHER" id="PTHR43105:SF4">
    <property type="entry name" value="PROTEIN YDEP"/>
    <property type="match status" value="1"/>
</dbReference>
<sequence length="879" mass="97095">MVSLVVLKWADDLVVAIQAELRSHASTEDLVRTINQIETDLKSAFPSVKWIFLEPELREHGSHPLWIFWHRLVRHPARGSRRVLHPLSGPFIAAPFVKPACACRPAREGVAMSSDTPVKEYRHPAGGWGSAKAVASILVQEHVALHGSRILMHQNKPDGFACVSCSWAKPADPHLFEFCENGAKATAWEITSKRADAEFFAAHTLTELESWSGFELESSGRLTVPLRWDPESDRYVQTTWEHAFADIARELKALNPDEAVFYTSGRASLETSYMYQLLARMYGTNNLPDSSNMCHESTSVGLPKSIGAPVGTVTLDDFAQADCLFFFGHNTGTNAPRMLHQLQDARKRGVQIITFNPLKERGLVSFANPQAPLEMLTPSETEISTQYHQVKTGGDAAAIAGICKLLIEWDDEARRTGAPRVLDAAFIAEHTHGLEDFAQAMRDTSWQTIERYSQLTRAALEAAASEYAKAKAVIVLYGMGITQHHNGVHNVQMLTNLLLLRGNIGRPGAGICPIRGHSNVQGQRTVGITEKPELAPLDKLADFYDFEPPRDKGMSTVEVCQGVLDGKVKAFIGLGGNFQVATPDHHVMGPAWRKLRLTVQIATKLNRSHLIHGEVAYLLPCLGRIEIDRQASGEQAVSVEDSTACIHGSHGYAEPASEMLMSEPAIVAGLANALLPRNPRIDWDAWAGDYALVRDAIERTYPDQFRDFNQRFWQPGGFHRPIAACGRKWQTPNGKANFIAPDTLDEDADMPATGEDVLRLMTTRGDSQFNTTVYSLDDRFRGVKGTRDVLLMHRDDMARLGFDEGSEVCIATVSNDGITREIDGMRVHAYDIPQGCLMGYYPECNPLIPLSHHAKDSLVPAAKSIPVRLRKSGLVEQSA</sequence>
<dbReference type="CDD" id="cd02787">
    <property type="entry name" value="MopB_CT_ydeP"/>
    <property type="match status" value="1"/>
</dbReference>
<evidence type="ECO:0000256" key="8">
    <source>
        <dbReference type="ARBA" id="ARBA00023004"/>
    </source>
</evidence>
<organism evidence="11 12">
    <name type="scientific">Paraburkholderia gardini</name>
    <dbReference type="NCBI Taxonomy" id="2823469"/>
    <lineage>
        <taxon>Bacteria</taxon>
        <taxon>Pseudomonadati</taxon>
        <taxon>Pseudomonadota</taxon>
        <taxon>Betaproteobacteria</taxon>
        <taxon>Burkholderiales</taxon>
        <taxon>Burkholderiaceae</taxon>
        <taxon>Paraburkholderia</taxon>
    </lineage>
</organism>
<evidence type="ECO:0000256" key="2">
    <source>
        <dbReference type="ARBA" id="ARBA00001966"/>
    </source>
</evidence>
<dbReference type="SUPFAM" id="SSF53706">
    <property type="entry name" value="Formate dehydrogenase/DMSO reductase, domains 1-3"/>
    <property type="match status" value="1"/>
</dbReference>
<evidence type="ECO:0000313" key="12">
    <source>
        <dbReference type="Proteomes" id="UP000789752"/>
    </source>
</evidence>
<evidence type="ECO:0000256" key="6">
    <source>
        <dbReference type="ARBA" id="ARBA00022723"/>
    </source>
</evidence>
<proteinExistence type="inferred from homology"/>
<comment type="caution">
    <text evidence="11">The sequence shown here is derived from an EMBL/GenBank/DDBJ whole genome shotgun (WGS) entry which is preliminary data.</text>
</comment>
<dbReference type="InterPro" id="IPR041953">
    <property type="entry name" value="YdeP_MopB"/>
</dbReference>
<dbReference type="InterPro" id="IPR050123">
    <property type="entry name" value="Prok_molybdopt-oxidoreductase"/>
</dbReference>
<evidence type="ECO:0000313" key="11">
    <source>
        <dbReference type="EMBL" id="CAG4918276.1"/>
    </source>
</evidence>
<comment type="cofactor">
    <cofactor evidence="2">
        <name>[4Fe-4S] cluster</name>
        <dbReference type="ChEBI" id="CHEBI:49883"/>
    </cofactor>
</comment>
<keyword evidence="7" id="KW-0560">Oxidoreductase</keyword>
<dbReference type="NCBIfam" id="TIGR01701">
    <property type="entry name" value="Fdhalpha-like"/>
    <property type="match status" value="1"/>
</dbReference>
<evidence type="ECO:0000259" key="10">
    <source>
        <dbReference type="Pfam" id="PF00384"/>
    </source>
</evidence>
<evidence type="ECO:0000256" key="7">
    <source>
        <dbReference type="ARBA" id="ARBA00023002"/>
    </source>
</evidence>
<name>A0ABM8U939_9BURK</name>
<gene>
    <name evidence="11" type="primary">ydeP_1</name>
    <name evidence="11" type="ORF">R54767_04489</name>
</gene>
<keyword evidence="8" id="KW-0408">Iron</keyword>
<dbReference type="SUPFAM" id="SSF50692">
    <property type="entry name" value="ADC-like"/>
    <property type="match status" value="1"/>
</dbReference>